<dbReference type="GeneID" id="36585129"/>
<reference evidence="3 4" key="1">
    <citation type="submission" date="2016-04" db="EMBL/GenBank/DDBJ databases">
        <title>A degradative enzymes factory behind the ericoid mycorrhizal symbiosis.</title>
        <authorList>
            <consortium name="DOE Joint Genome Institute"/>
            <person name="Martino E."/>
            <person name="Morin E."/>
            <person name="Grelet G."/>
            <person name="Kuo A."/>
            <person name="Kohler A."/>
            <person name="Daghino S."/>
            <person name="Barry K."/>
            <person name="Choi C."/>
            <person name="Cichocki N."/>
            <person name="Clum A."/>
            <person name="Copeland A."/>
            <person name="Hainaut M."/>
            <person name="Haridas S."/>
            <person name="Labutti K."/>
            <person name="Lindquist E."/>
            <person name="Lipzen A."/>
            <person name="Khouja H.-R."/>
            <person name="Murat C."/>
            <person name="Ohm R."/>
            <person name="Olson A."/>
            <person name="Spatafora J."/>
            <person name="Veneault-Fourrey C."/>
            <person name="Henrissat B."/>
            <person name="Grigoriev I."/>
            <person name="Martin F."/>
            <person name="Perotto S."/>
        </authorList>
    </citation>
    <scope>NUCLEOTIDE SEQUENCE [LARGE SCALE GENOMIC DNA]</scope>
    <source>
        <strain evidence="3 4">E</strain>
    </source>
</reference>
<proteinExistence type="predicted"/>
<dbReference type="Proteomes" id="UP000235371">
    <property type="component" value="Unassembled WGS sequence"/>
</dbReference>
<dbReference type="PANTHER" id="PTHR33112:SF8">
    <property type="entry name" value="HETEROKARYON INCOMPATIBILITY DOMAIN-CONTAINING PROTEIN"/>
    <property type="match status" value="1"/>
</dbReference>
<dbReference type="AlphaFoldDB" id="A0A2J6T5C7"/>
<evidence type="ECO:0000313" key="4">
    <source>
        <dbReference type="Proteomes" id="UP000235371"/>
    </source>
</evidence>
<feature type="region of interest" description="Disordered" evidence="1">
    <location>
        <begin position="1"/>
        <end position="28"/>
    </location>
</feature>
<dbReference type="EMBL" id="KZ613828">
    <property type="protein sequence ID" value="PMD58232.1"/>
    <property type="molecule type" value="Genomic_DNA"/>
</dbReference>
<dbReference type="PANTHER" id="PTHR33112">
    <property type="entry name" value="DOMAIN PROTEIN, PUTATIVE-RELATED"/>
    <property type="match status" value="1"/>
</dbReference>
<sequence>MSQRDDLREGGPRAGMQASPPEKVEKAEVLPSQALEEHSKMLDKEHIDTLDSKHKLAIILYRQQKYIEAEELFQQVVQGREKVIGKEHIGTLSSKHWLAYMVYQQQKYTKAEELFRQVVYGQEKVLGKEHVNTLYGKQGLALTLYWQQKYAEAEELFRPTVQGQEKVLGKEHLNTLYSKHWLALTLYREQKYTEAEELFREIVQGRENVLGKKHIDTLDSKHWLSHALYRQRKYVEAKELFQQVVQGREEALGKEHVDTLYTKHWLAHTLYSQQKHTETEELFQQVVQGQEKVLGKEHIDTLDSKYWLALTLYRQQKYTKAEELFQQVVQGQEKVLGKEHITTLSSKHWLAHTLSQQQKHKEVEELFLQAVQGREKLLGKEHIDTLHSKHWLALTLSEQQKDTDAEELFRQTVQEQEKGKEHAGALHSAIERSSSSMVLCSFCRNITIDRIDIDTERPAQRESEPLDPSQRLTRDTTDNILYNIQRLSKEVEAMHTQALVQDEKALDTKEPLGYDHQPSYPALLESAKSCELCRLISEVAERDGIFPEFDPKFDQKPDQIARKNASQRLKLSAFQQFTADSSSTSNCRQLSGVRISNAQGLHVWLEIFADKDSAAARSGDITGRPINKSSGCASNFDLMLSWMQACLRFHRRCSPISSVDDPSQQHNTQPDLPTRVLDLGTSDIDMIRLSISNGSKGQYAALSHRWGKQEKMECTTNALLESRMSGIAVDSLSQLFRDAITVTRRLGLSYLWIDSLCILQDSREDWERESALMGDVYGRATIVISAITSDDGFSGFLRQRDTKSVRVSYRKTIADPGTGFIYFRSPKTNFTILNKCALNNRAWVWQERILAPRLLSFAEDQIIWECRELRASEGGRQEDAQKNTARKIMNFLKDLSLDRNSSSLKAKVFLAWRDLIFQASKSGITRESDRLYTILGIANHVQRETGSEYLHGTFFDDLALELFWIVQPRDKSFFTCRPTALPRAPSWCWASLEGPIRFMQDDLNGCSVCFEMAVLNNAPNQPSDALKPPWGLNLLAYVRGCEVTKNGTYHDQDNNLLAVSPDDEGWVRATKAGGFATLNETGAVIGGSTFDLQPTEDTLGKYCCLLLLDNHSSRFASRRYGIGLILRSKRMPSEAQDTYIRMGYLSLSSTGIDWLTELDRRVITLE</sequence>
<dbReference type="STRING" id="1095630.A0A2J6T5C7"/>
<dbReference type="InterPro" id="IPR011990">
    <property type="entry name" value="TPR-like_helical_dom_sf"/>
</dbReference>
<dbReference type="Pfam" id="PF13424">
    <property type="entry name" value="TPR_12"/>
    <property type="match status" value="4"/>
</dbReference>
<dbReference type="OrthoDB" id="626167at2759"/>
<dbReference type="Gene3D" id="1.25.40.10">
    <property type="entry name" value="Tetratricopeptide repeat domain"/>
    <property type="match status" value="2"/>
</dbReference>
<dbReference type="InParanoid" id="A0A2J6T5C7"/>
<accession>A0A2J6T5C7</accession>
<organism evidence="3 4">
    <name type="scientific">Hyaloscypha bicolor E</name>
    <dbReference type="NCBI Taxonomy" id="1095630"/>
    <lineage>
        <taxon>Eukaryota</taxon>
        <taxon>Fungi</taxon>
        <taxon>Dikarya</taxon>
        <taxon>Ascomycota</taxon>
        <taxon>Pezizomycotina</taxon>
        <taxon>Leotiomycetes</taxon>
        <taxon>Helotiales</taxon>
        <taxon>Hyaloscyphaceae</taxon>
        <taxon>Hyaloscypha</taxon>
        <taxon>Hyaloscypha bicolor</taxon>
    </lineage>
</organism>
<feature type="domain" description="Heterokaryon incompatibility" evidence="2">
    <location>
        <begin position="699"/>
        <end position="847"/>
    </location>
</feature>
<feature type="region of interest" description="Disordered" evidence="1">
    <location>
        <begin position="454"/>
        <end position="474"/>
    </location>
</feature>
<feature type="compositionally biased region" description="Basic and acidic residues" evidence="1">
    <location>
        <begin position="1"/>
        <end position="11"/>
    </location>
</feature>
<dbReference type="SUPFAM" id="SSF48452">
    <property type="entry name" value="TPR-like"/>
    <property type="match status" value="3"/>
</dbReference>
<feature type="compositionally biased region" description="Basic and acidic residues" evidence="1">
    <location>
        <begin position="454"/>
        <end position="464"/>
    </location>
</feature>
<evidence type="ECO:0000259" key="2">
    <source>
        <dbReference type="Pfam" id="PF06985"/>
    </source>
</evidence>
<dbReference type="InterPro" id="IPR010730">
    <property type="entry name" value="HET"/>
</dbReference>
<evidence type="ECO:0000256" key="1">
    <source>
        <dbReference type="SAM" id="MobiDB-lite"/>
    </source>
</evidence>
<keyword evidence="4" id="KW-1185">Reference proteome</keyword>
<gene>
    <name evidence="3" type="ORF">K444DRAFT_564199</name>
</gene>
<dbReference type="Pfam" id="PF06985">
    <property type="entry name" value="HET"/>
    <property type="match status" value="1"/>
</dbReference>
<evidence type="ECO:0000313" key="3">
    <source>
        <dbReference type="EMBL" id="PMD58232.1"/>
    </source>
</evidence>
<name>A0A2J6T5C7_9HELO</name>
<dbReference type="RefSeq" id="XP_024735136.1">
    <property type="nucleotide sequence ID" value="XM_024877052.1"/>
</dbReference>
<protein>
    <submittedName>
        <fullName evidence="3">HET-domain-containing protein</fullName>
    </submittedName>
</protein>
<dbReference type="Pfam" id="PF13374">
    <property type="entry name" value="TPR_10"/>
    <property type="match status" value="1"/>
</dbReference>